<dbReference type="AlphaFoldDB" id="U2UTS1"/>
<dbReference type="STRING" id="1125712.HMPREF1316_1352"/>
<reference evidence="1 2" key="1">
    <citation type="submission" date="2013-08" db="EMBL/GenBank/DDBJ databases">
        <authorList>
            <person name="Durkin A.S."/>
            <person name="Haft D.R."/>
            <person name="McCorrison J."/>
            <person name="Torralba M."/>
            <person name="Gillis M."/>
            <person name="Haft D.H."/>
            <person name="Methe B."/>
            <person name="Sutton G."/>
            <person name="Nelson K.E."/>
        </authorList>
    </citation>
    <scope>NUCLEOTIDE SEQUENCE [LARGE SCALE GENOMIC DNA]</scope>
    <source>
        <strain evidence="1 2">F0195</strain>
    </source>
</reference>
<comment type="caution">
    <text evidence="1">The sequence shown here is derived from an EMBL/GenBank/DDBJ whole genome shotgun (WGS) entry which is preliminary data.</text>
</comment>
<gene>
    <name evidence="1" type="ORF">HMPREF1316_1352</name>
</gene>
<keyword evidence="1" id="KW-0378">Hydrolase</keyword>
<dbReference type="Proteomes" id="UP000016638">
    <property type="component" value="Unassembled WGS sequence"/>
</dbReference>
<evidence type="ECO:0000313" key="2">
    <source>
        <dbReference type="Proteomes" id="UP000016638"/>
    </source>
</evidence>
<name>U2UTS1_9ACTN</name>
<dbReference type="InterPro" id="IPR023214">
    <property type="entry name" value="HAD_sf"/>
</dbReference>
<dbReference type="Pfam" id="PF08282">
    <property type="entry name" value="Hydrolase_3"/>
    <property type="match status" value="1"/>
</dbReference>
<dbReference type="PATRIC" id="fig|1125712.3.peg.2117"/>
<dbReference type="SUPFAM" id="SSF56784">
    <property type="entry name" value="HAD-like"/>
    <property type="match status" value="1"/>
</dbReference>
<proteinExistence type="predicted"/>
<protein>
    <submittedName>
        <fullName evidence="1">Haloacid dehalogenase-like hydrolase domain protein</fullName>
    </submittedName>
</protein>
<organism evidence="1 2">
    <name type="scientific">Olsenella profusa F0195</name>
    <dbReference type="NCBI Taxonomy" id="1125712"/>
    <lineage>
        <taxon>Bacteria</taxon>
        <taxon>Bacillati</taxon>
        <taxon>Actinomycetota</taxon>
        <taxon>Coriobacteriia</taxon>
        <taxon>Coriobacteriales</taxon>
        <taxon>Atopobiaceae</taxon>
        <taxon>Olsenella</taxon>
    </lineage>
</organism>
<keyword evidence="2" id="KW-1185">Reference proteome</keyword>
<dbReference type="RefSeq" id="WP_021726981.1">
    <property type="nucleotide sequence ID" value="NZ_AWEZ01000064.1"/>
</dbReference>
<sequence length="59" mass="6422">MPNVKMVAVDMDGTFCRSDTTIDEHRFGPVLARMQEVGCHFVVASGKPISAAEGLLSWL</sequence>
<dbReference type="EMBL" id="AWEZ01000064">
    <property type="protein sequence ID" value="ERL06527.1"/>
    <property type="molecule type" value="Genomic_DNA"/>
</dbReference>
<dbReference type="InterPro" id="IPR036412">
    <property type="entry name" value="HAD-like_sf"/>
</dbReference>
<dbReference type="GO" id="GO:0016787">
    <property type="term" value="F:hydrolase activity"/>
    <property type="evidence" value="ECO:0007669"/>
    <property type="project" value="UniProtKB-KW"/>
</dbReference>
<evidence type="ECO:0000313" key="1">
    <source>
        <dbReference type="EMBL" id="ERL06527.1"/>
    </source>
</evidence>
<accession>U2UTS1</accession>
<dbReference type="eggNOG" id="COG0561">
    <property type="taxonomic scope" value="Bacteria"/>
</dbReference>
<dbReference type="Gene3D" id="3.40.50.1000">
    <property type="entry name" value="HAD superfamily/HAD-like"/>
    <property type="match status" value="1"/>
</dbReference>